<dbReference type="EMBL" id="NBNE01009491">
    <property type="protein sequence ID" value="OWY98359.1"/>
    <property type="molecule type" value="Genomic_DNA"/>
</dbReference>
<dbReference type="OrthoDB" id="121413at2759"/>
<name>A0A225V1S1_9STRA</name>
<dbReference type="AlphaFoldDB" id="A0A225V1S1"/>
<organism evidence="1 2">
    <name type="scientific">Phytophthora megakarya</name>
    <dbReference type="NCBI Taxonomy" id="4795"/>
    <lineage>
        <taxon>Eukaryota</taxon>
        <taxon>Sar</taxon>
        <taxon>Stramenopiles</taxon>
        <taxon>Oomycota</taxon>
        <taxon>Peronosporomycetes</taxon>
        <taxon>Peronosporales</taxon>
        <taxon>Peronosporaceae</taxon>
        <taxon>Phytophthora</taxon>
    </lineage>
</organism>
<keyword evidence="2" id="KW-1185">Reference proteome</keyword>
<gene>
    <name evidence="1" type="ORF">PHMEG_00030895</name>
</gene>
<proteinExistence type="predicted"/>
<evidence type="ECO:0000313" key="2">
    <source>
        <dbReference type="Proteomes" id="UP000198211"/>
    </source>
</evidence>
<dbReference type="Proteomes" id="UP000198211">
    <property type="component" value="Unassembled WGS sequence"/>
</dbReference>
<evidence type="ECO:0000313" key="1">
    <source>
        <dbReference type="EMBL" id="OWY98359.1"/>
    </source>
</evidence>
<sequence>MMVITETLQTGYPQTVSNQNGGKGLVYGYVEVPEGIEMWPCLLSAQDTVIVSTSAYHCRACYDATNEDVVEIIVPGYGAFTTKLDDRVQFIPDTTTPSFHFKRRDKWIDISFKVIENVELLFDVLHGDRDAIQHELDLNTLATACPSIRELNCTNFDVVLTDHNEALKSWPIQEILFERIGRVSALVSCLRNSNLRMARELVDITVMYLRESTDAENLRWLEAQKGKYLPVTKKKLDARMKAAMISVVTSGQITLASTDRKVIRYLDANILSLIFVFTSTPAQRLVWLYG</sequence>
<accession>A0A225V1S1</accession>
<comment type="caution">
    <text evidence="1">The sequence shown here is derived from an EMBL/GenBank/DDBJ whole genome shotgun (WGS) entry which is preliminary data.</text>
</comment>
<protein>
    <submittedName>
        <fullName evidence="1">Uncharacterized protein</fullName>
    </submittedName>
</protein>
<reference evidence="2" key="1">
    <citation type="submission" date="2017-03" db="EMBL/GenBank/DDBJ databases">
        <title>Phytopthora megakarya and P. palmivora, two closely related causual agents of cacao black pod achieved similar genome size and gene model numbers by different mechanisms.</title>
        <authorList>
            <person name="Ali S."/>
            <person name="Shao J."/>
            <person name="Larry D.J."/>
            <person name="Kronmiller B."/>
            <person name="Shen D."/>
            <person name="Strem M.D."/>
            <person name="Melnick R.L."/>
            <person name="Guiltinan M.J."/>
            <person name="Tyler B.M."/>
            <person name="Meinhardt L.W."/>
            <person name="Bailey B.A."/>
        </authorList>
    </citation>
    <scope>NUCLEOTIDE SEQUENCE [LARGE SCALE GENOMIC DNA]</scope>
    <source>
        <strain evidence="2">zdho120</strain>
    </source>
</reference>